<reference evidence="2 3" key="1">
    <citation type="submission" date="2018-01" db="EMBL/GenBank/DDBJ databases">
        <title>G. obscuriglobus.</title>
        <authorList>
            <person name="Franke J."/>
            <person name="Blomberg W."/>
            <person name="Selmecki A."/>
        </authorList>
    </citation>
    <scope>NUCLEOTIDE SEQUENCE [LARGE SCALE GENOMIC DNA]</scope>
    <source>
        <strain evidence="2 3">DSM 5831</strain>
    </source>
</reference>
<feature type="transmembrane region" description="Helical" evidence="1">
    <location>
        <begin position="69"/>
        <end position="86"/>
    </location>
</feature>
<keyword evidence="3" id="KW-1185">Reference proteome</keyword>
<dbReference type="EMBL" id="CP025958">
    <property type="protein sequence ID" value="AWM40602.1"/>
    <property type="molecule type" value="Genomic_DNA"/>
</dbReference>
<dbReference type="AlphaFoldDB" id="A0A2Z3H877"/>
<keyword evidence="1" id="KW-1133">Transmembrane helix</keyword>
<evidence type="ECO:0000256" key="1">
    <source>
        <dbReference type="SAM" id="Phobius"/>
    </source>
</evidence>
<protein>
    <submittedName>
        <fullName evidence="2">Uncharacterized protein</fullName>
    </submittedName>
</protein>
<accession>A0A2Z3H877</accession>
<feature type="transmembrane region" description="Helical" evidence="1">
    <location>
        <begin position="44"/>
        <end position="62"/>
    </location>
</feature>
<gene>
    <name evidence="2" type="ORF">C1280_28880</name>
</gene>
<dbReference type="KEGG" id="gog:C1280_28880"/>
<keyword evidence="1" id="KW-0472">Membrane</keyword>
<organism evidence="2 3">
    <name type="scientific">Gemmata obscuriglobus</name>
    <dbReference type="NCBI Taxonomy" id="114"/>
    <lineage>
        <taxon>Bacteria</taxon>
        <taxon>Pseudomonadati</taxon>
        <taxon>Planctomycetota</taxon>
        <taxon>Planctomycetia</taxon>
        <taxon>Gemmatales</taxon>
        <taxon>Gemmataceae</taxon>
        <taxon>Gemmata</taxon>
    </lineage>
</organism>
<sequence>MLALVGGLHIRTYYRLELNRELYAPVTSLVLLAVVAATPSPDSIHTLAALTLLWFVFGWYAYRLYRVASLWLLVHAAVPVLVLVLTEARS</sequence>
<evidence type="ECO:0000313" key="2">
    <source>
        <dbReference type="EMBL" id="AWM40602.1"/>
    </source>
</evidence>
<keyword evidence="1" id="KW-0812">Transmembrane</keyword>
<name>A0A2Z3H877_9BACT</name>
<proteinExistence type="predicted"/>
<evidence type="ECO:0000313" key="3">
    <source>
        <dbReference type="Proteomes" id="UP000245802"/>
    </source>
</evidence>
<dbReference type="Proteomes" id="UP000245802">
    <property type="component" value="Chromosome"/>
</dbReference>
<feature type="transmembrane region" description="Helical" evidence="1">
    <location>
        <begin position="21"/>
        <end position="38"/>
    </location>
</feature>